<evidence type="ECO:0000256" key="1">
    <source>
        <dbReference type="ARBA" id="ARBA00008779"/>
    </source>
</evidence>
<evidence type="ECO:0000313" key="4">
    <source>
        <dbReference type="EMBL" id="SFR84111.1"/>
    </source>
</evidence>
<dbReference type="SUPFAM" id="SSF53649">
    <property type="entry name" value="Alkaline phosphatase-like"/>
    <property type="match status" value="1"/>
</dbReference>
<comment type="similarity">
    <text evidence="1">Belongs to the sulfatase family.</text>
</comment>
<dbReference type="PANTHER" id="PTHR43108:SF6">
    <property type="entry name" value="N-SULPHOGLUCOSAMINE SULPHOHYDROLASE"/>
    <property type="match status" value="1"/>
</dbReference>
<dbReference type="RefSeq" id="WP_091904459.1">
    <property type="nucleotide sequence ID" value="NZ_FOYX01000003.1"/>
</dbReference>
<dbReference type="Proteomes" id="UP000199462">
    <property type="component" value="Unassembled WGS sequence"/>
</dbReference>
<dbReference type="Gene3D" id="3.40.720.10">
    <property type="entry name" value="Alkaline Phosphatase, subunit A"/>
    <property type="match status" value="2"/>
</dbReference>
<proteinExistence type="inferred from homology"/>
<keyword evidence="2" id="KW-0378">Hydrolase</keyword>
<dbReference type="InterPro" id="IPR024607">
    <property type="entry name" value="Sulfatase_CS"/>
</dbReference>
<evidence type="ECO:0000313" key="5">
    <source>
        <dbReference type="Proteomes" id="UP000199462"/>
    </source>
</evidence>
<gene>
    <name evidence="4" type="ORF">SAMN04488010_3250</name>
</gene>
<reference evidence="5" key="1">
    <citation type="submission" date="2016-10" db="EMBL/GenBank/DDBJ databases">
        <authorList>
            <person name="Varghese N."/>
            <person name="Submissions S."/>
        </authorList>
    </citation>
    <scope>NUCLEOTIDE SEQUENCE [LARGE SCALE GENOMIC DNA]</scope>
    <source>
        <strain evidence="5">DSM 19891</strain>
    </source>
</reference>
<dbReference type="GO" id="GO:0016787">
    <property type="term" value="F:hydrolase activity"/>
    <property type="evidence" value="ECO:0007669"/>
    <property type="project" value="UniProtKB-KW"/>
</dbReference>
<name>A0A1I6JYU0_9FLAO</name>
<dbReference type="CDD" id="cd16031">
    <property type="entry name" value="G6S_like"/>
    <property type="match status" value="1"/>
</dbReference>
<dbReference type="PANTHER" id="PTHR43108">
    <property type="entry name" value="N-ACETYLGLUCOSAMINE-6-SULFATASE FAMILY MEMBER"/>
    <property type="match status" value="1"/>
</dbReference>
<dbReference type="Pfam" id="PF16347">
    <property type="entry name" value="SGSH_C"/>
    <property type="match status" value="1"/>
</dbReference>
<dbReference type="AlphaFoldDB" id="A0A1I6JYU0"/>
<dbReference type="InterPro" id="IPR017850">
    <property type="entry name" value="Alkaline_phosphatase_core_sf"/>
</dbReference>
<dbReference type="InterPro" id="IPR032506">
    <property type="entry name" value="SGSH_C"/>
</dbReference>
<sequence>MKKLQIISVLITCYSMLIGCEQPVPEINKRPNIVFIMSDDHAYQAISAYDTSLINTPNIDRIAKMGMLFTNASVTNSICAPSRATLLTGKHSHVNGKVDNVSPFDTTNVTFPQLLQKAGYQTAMFGKLHFGNSPKGFDQFKILPGQGSYYNPDFITKNEGEINVSGYVTDIVTDMTIDWLESERKKDDPFMLMYLHKAPHRSWLMAERHMDEFTQKEFREPATLFDDHEGMPAAKVAQMNIHGDMGWAADSKLYPEVMDEMGLEEQIGYDKLRFEMGVGRLNEVQRANFDKAYRRVAEDFKKNYPKMTDKDLAKWRYQRYMQDYLGTIKSVDENVGRVLDYLEANDLMDNTIIVYTSDQGFYLGEHGWFDKRFVYDESLKTPLLVSWPDRIKAGSVSNELVQNLDFAQTFLYAAGVEQPNDMQGESLIPVFTNELSDWDREAVYYHYYEHPSEHNVNRHYAAITKDYKLIHHYFDLDYWELIDRNKDPLEQHNYYEDPAYKEIREELHQKLDALRELYGDSEEISQKYIDDFMPLAKEGKVFGVEKHILDPIIDKWENSNKSN</sequence>
<feature type="domain" description="N-sulphoglucosamine sulphohydrolase C-terminal" evidence="3">
    <location>
        <begin position="364"/>
        <end position="516"/>
    </location>
</feature>
<dbReference type="EMBL" id="FOYX01000003">
    <property type="protein sequence ID" value="SFR84111.1"/>
    <property type="molecule type" value="Genomic_DNA"/>
</dbReference>
<evidence type="ECO:0000256" key="2">
    <source>
        <dbReference type="ARBA" id="ARBA00022801"/>
    </source>
</evidence>
<protein>
    <submittedName>
        <fullName evidence="4">Arylsulfatase A</fullName>
    </submittedName>
</protein>
<organism evidence="4 5">
    <name type="scientific">Maribacter stanieri</name>
    <dbReference type="NCBI Taxonomy" id="440514"/>
    <lineage>
        <taxon>Bacteria</taxon>
        <taxon>Pseudomonadati</taxon>
        <taxon>Bacteroidota</taxon>
        <taxon>Flavobacteriia</taxon>
        <taxon>Flavobacteriales</taxon>
        <taxon>Flavobacteriaceae</taxon>
        <taxon>Maribacter</taxon>
    </lineage>
</organism>
<keyword evidence="5" id="KW-1185">Reference proteome</keyword>
<dbReference type="STRING" id="440514.SAMN04488010_3250"/>
<accession>A0A1I6JYU0</accession>
<dbReference type="PROSITE" id="PS00523">
    <property type="entry name" value="SULFATASE_1"/>
    <property type="match status" value="1"/>
</dbReference>
<evidence type="ECO:0000259" key="3">
    <source>
        <dbReference type="Pfam" id="PF16347"/>
    </source>
</evidence>
<dbReference type="PROSITE" id="PS51257">
    <property type="entry name" value="PROKAR_LIPOPROTEIN"/>
    <property type="match status" value="1"/>
</dbReference>